<dbReference type="AlphaFoldDB" id="A0A8D8PWI4"/>
<dbReference type="GO" id="GO:0030490">
    <property type="term" value="P:maturation of SSU-rRNA"/>
    <property type="evidence" value="ECO:0007669"/>
    <property type="project" value="TreeGrafter"/>
</dbReference>
<dbReference type="Gene3D" id="1.10.287.10">
    <property type="entry name" value="S15/NS1, RNA-binding"/>
    <property type="match status" value="1"/>
</dbReference>
<feature type="domain" description="FCP1 homology" evidence="8">
    <location>
        <begin position="155"/>
        <end position="319"/>
    </location>
</feature>
<dbReference type="InterPro" id="IPR036412">
    <property type="entry name" value="HAD-like_sf"/>
</dbReference>
<keyword evidence="4" id="KW-0698">rRNA processing</keyword>
<dbReference type="PANTHER" id="PTHR23183">
    <property type="entry name" value="NOP14"/>
    <property type="match status" value="1"/>
</dbReference>
<dbReference type="SUPFAM" id="SSF56784">
    <property type="entry name" value="HAD-like"/>
    <property type="match status" value="1"/>
</dbReference>
<comment type="function">
    <text evidence="6">Involved in nucleolar processing of pre-18S ribosomal RNA. Has a role in the nuclear export of 40S pre-ribosomal subunit to the cytoplasm.</text>
</comment>
<reference evidence="9" key="1">
    <citation type="submission" date="2021-05" db="EMBL/GenBank/DDBJ databases">
        <authorList>
            <person name="Alioto T."/>
            <person name="Alioto T."/>
            <person name="Gomez Garrido J."/>
        </authorList>
    </citation>
    <scope>NUCLEOTIDE SEQUENCE</scope>
</reference>
<evidence type="ECO:0000256" key="4">
    <source>
        <dbReference type="ARBA" id="ARBA00022552"/>
    </source>
</evidence>
<dbReference type="GO" id="GO:0004721">
    <property type="term" value="F:phosphoprotein phosphatase activity"/>
    <property type="evidence" value="ECO:0007669"/>
    <property type="project" value="InterPro"/>
</dbReference>
<evidence type="ECO:0000259" key="8">
    <source>
        <dbReference type="PROSITE" id="PS50969"/>
    </source>
</evidence>
<dbReference type="InterPro" id="IPR023214">
    <property type="entry name" value="HAD_sf"/>
</dbReference>
<comment type="subcellular location">
    <subcellularLocation>
        <location evidence="1">Nucleus</location>
        <location evidence="1">Nucleolus</location>
    </subcellularLocation>
</comment>
<dbReference type="InterPro" id="IPR004274">
    <property type="entry name" value="FCP1_dom"/>
</dbReference>
<evidence type="ECO:0000256" key="2">
    <source>
        <dbReference type="ARBA" id="ARBA00007466"/>
    </source>
</evidence>
<feature type="region of interest" description="Disordered" evidence="7">
    <location>
        <begin position="335"/>
        <end position="395"/>
    </location>
</feature>
<dbReference type="Gene3D" id="2.40.50.100">
    <property type="match status" value="1"/>
</dbReference>
<proteinExistence type="inferred from homology"/>
<dbReference type="InterPro" id="IPR007276">
    <property type="entry name" value="Nop14"/>
</dbReference>
<evidence type="ECO:0000256" key="1">
    <source>
        <dbReference type="ARBA" id="ARBA00004604"/>
    </source>
</evidence>
<dbReference type="FunFam" id="3.40.50.1000:FF:000040">
    <property type="entry name" value="RNA polymerase II subunit A C-terminal domain phosphatase"/>
    <property type="match status" value="1"/>
</dbReference>
<accession>A0A8D8PWI4</accession>
<dbReference type="NCBIfam" id="TIGR02250">
    <property type="entry name" value="FCP1_euk"/>
    <property type="match status" value="1"/>
</dbReference>
<dbReference type="PROSITE" id="PS50969">
    <property type="entry name" value="FCP1"/>
    <property type="match status" value="1"/>
</dbReference>
<feature type="region of interest" description="Disordered" evidence="7">
    <location>
        <begin position="747"/>
        <end position="767"/>
    </location>
</feature>
<dbReference type="Pfam" id="PF03031">
    <property type="entry name" value="NIF"/>
    <property type="match status" value="1"/>
</dbReference>
<evidence type="ECO:0000256" key="6">
    <source>
        <dbReference type="ARBA" id="ARBA00024695"/>
    </source>
</evidence>
<dbReference type="EMBL" id="HBUF01036448">
    <property type="protein sequence ID" value="CAG6616644.1"/>
    <property type="molecule type" value="Transcribed_RNA"/>
</dbReference>
<sequence length="1053" mass="118927">MTQVSENSLIMTDKTTLISNIEKSAIQISKIKVKEGASLYEGKIILFYHTDFNSKSKKKTKQLKAKDAGVLGSVLVKEQDVVEPGKGLYTYKSGCSHSTVINDLCAECGIDLQKDEKGPLAGGGASVPMVHTIPSLKVSHEQAQILGRADETRLIEDRKLVLLVDLDQTLIHTTNDNIPPNIKDIHHFQLNGPRSPWYHTRLRPGTHQFLASISKWYELHICTFGSRNYAHQIAHFLDAQGKYFSSRILSRDECFDFHSKTANLKALFPCGDNMVCIIDDREDVWNYALNLIHVKPYHFFRHTGDINAPPGLNKSDNDTLEEGYTIAQLAKGVSIKKSNAKPSSSSSNSNSVPNEGERKKRKREELKEEEEEEDGEELTSGNSTTKTTDKKKEKKKSLLGLETEDLVTRDDQSDEKNRADESKIKKVKFSKTENSKTTVDKGVDSQLGREDDRTDDTEQNSPPKVGGILKVAENVNKSVEFGRIRTENDEQRIQMDTDLKRMGTDLPFTFDIPTEYDDLVELFDGRNENEMRIILERMIKVNHWSLGGDNKSRLNQLFAFLLQYLDDSVDPDQPKRCWQILNSLSPVLFTLCLMDPDSSGDYLRGVIQEKYQSYAKRETRAPTVHSLLFLKLVSTLFPTSDARHYVTTPALVFLCHALARVCPVTERDMSVTLFLATLAVEYIDLSKRYLPELVNYVQGCLLLFSRHPPLPLHKPFKSSSAQMFCLDARALTQQLALNGDSFASTTSSSEGISKENPSATNFPTKTKLSPSKTCTSIDENSHVLQPTMLCLTARDMFSTSGKGSGVKSGQCSSLFNVKAILCVLKLVNVLVDKYVDQYEASYLIFMRMRVALNQLSEEMNNCLHGKQADGGERYTMDAGNKVEEELMKGSGQKTELKKAVGKHNKTDAKKLVERMEEPPVLSAEARRLLSHVHDTLTQTVTKLDTARADSTFPYVAREKEKPKILRLFEPEIKPVLKFHTKGNQREREKLMAKYKKEMKGAIREIRKDGRFMQKVKLRETNRADEERKRKVKEILGGCANQEGEIRGLKRKKK</sequence>
<evidence type="ECO:0000256" key="5">
    <source>
        <dbReference type="ARBA" id="ARBA00023242"/>
    </source>
</evidence>
<dbReference type="Pfam" id="PF04147">
    <property type="entry name" value="Nop14"/>
    <property type="match status" value="2"/>
</dbReference>
<feature type="compositionally biased region" description="Basic and acidic residues" evidence="7">
    <location>
        <begin position="430"/>
        <end position="452"/>
    </location>
</feature>
<protein>
    <submittedName>
        <fullName evidence="9">RNA polymerase II subunit A C-terminal domain phosphatase</fullName>
    </submittedName>
</protein>
<dbReference type="GO" id="GO:0032040">
    <property type="term" value="C:small-subunit processome"/>
    <property type="evidence" value="ECO:0007669"/>
    <property type="project" value="InterPro"/>
</dbReference>
<evidence type="ECO:0000256" key="3">
    <source>
        <dbReference type="ARBA" id="ARBA00022517"/>
    </source>
</evidence>
<organism evidence="9">
    <name type="scientific">Cacopsylla melanoneura</name>
    <dbReference type="NCBI Taxonomy" id="428564"/>
    <lineage>
        <taxon>Eukaryota</taxon>
        <taxon>Metazoa</taxon>
        <taxon>Ecdysozoa</taxon>
        <taxon>Arthropoda</taxon>
        <taxon>Hexapoda</taxon>
        <taxon>Insecta</taxon>
        <taxon>Pterygota</taxon>
        <taxon>Neoptera</taxon>
        <taxon>Paraneoptera</taxon>
        <taxon>Hemiptera</taxon>
        <taxon>Sternorrhyncha</taxon>
        <taxon>Psylloidea</taxon>
        <taxon>Psyllidae</taxon>
        <taxon>Psyllinae</taxon>
        <taxon>Cacopsylla</taxon>
    </lineage>
</organism>
<dbReference type="GO" id="GO:0030692">
    <property type="term" value="C:Noc4p-Nop14p complex"/>
    <property type="evidence" value="ECO:0007669"/>
    <property type="project" value="TreeGrafter"/>
</dbReference>
<dbReference type="Gene3D" id="3.40.50.1000">
    <property type="entry name" value="HAD superfamily/HAD-like"/>
    <property type="match status" value="1"/>
</dbReference>
<name>A0A8D8PWI4_9HEMI</name>
<keyword evidence="5" id="KW-0539">Nucleus</keyword>
<dbReference type="CDD" id="cd07521">
    <property type="entry name" value="HAD_FCP1-like"/>
    <property type="match status" value="1"/>
</dbReference>
<feature type="region of interest" description="Disordered" evidence="7">
    <location>
        <begin position="430"/>
        <end position="465"/>
    </location>
</feature>
<feature type="compositionally biased region" description="Low complexity" evidence="7">
    <location>
        <begin position="335"/>
        <end position="351"/>
    </location>
</feature>
<feature type="compositionally biased region" description="Acidic residues" evidence="7">
    <location>
        <begin position="367"/>
        <end position="377"/>
    </location>
</feature>
<dbReference type="SMART" id="SM00577">
    <property type="entry name" value="CPDc"/>
    <property type="match status" value="1"/>
</dbReference>
<evidence type="ECO:0000313" key="9">
    <source>
        <dbReference type="EMBL" id="CAG6616644.1"/>
    </source>
</evidence>
<dbReference type="InterPro" id="IPR011947">
    <property type="entry name" value="FCP1_euk"/>
</dbReference>
<keyword evidence="3" id="KW-0690">Ribosome biogenesis</keyword>
<feature type="compositionally biased region" description="Basic and acidic residues" evidence="7">
    <location>
        <begin position="355"/>
        <end position="366"/>
    </location>
</feature>
<dbReference type="PANTHER" id="PTHR23183:SF0">
    <property type="entry name" value="NUCLEOLAR PROTEIN 14"/>
    <property type="match status" value="1"/>
</dbReference>
<comment type="similarity">
    <text evidence="2">Belongs to the NOP14 family.</text>
</comment>
<evidence type="ECO:0000256" key="7">
    <source>
        <dbReference type="SAM" id="MobiDB-lite"/>
    </source>
</evidence>